<evidence type="ECO:0000256" key="3">
    <source>
        <dbReference type="SAM" id="SignalP"/>
    </source>
</evidence>
<keyword evidence="2" id="KW-0812">Transmembrane</keyword>
<proteinExistence type="predicted"/>
<evidence type="ECO:0000259" key="5">
    <source>
        <dbReference type="Pfam" id="PF24346"/>
    </source>
</evidence>
<evidence type="ECO:0000259" key="4">
    <source>
        <dbReference type="Pfam" id="PF01345"/>
    </source>
</evidence>
<evidence type="ECO:0000313" key="6">
    <source>
        <dbReference type="EMBL" id="GGR17165.1"/>
    </source>
</evidence>
<keyword evidence="2" id="KW-1133">Transmembrane helix</keyword>
<feature type="chain" id="PRO_5036972919" description="DUF11 domain-containing protein" evidence="3">
    <location>
        <begin position="22"/>
        <end position="626"/>
    </location>
</feature>
<accession>A0A918CCU4</accession>
<keyword evidence="3" id="KW-0732">Signal</keyword>
<feature type="compositionally biased region" description="Gly residues" evidence="1">
    <location>
        <begin position="152"/>
        <end position="166"/>
    </location>
</feature>
<name>A0A918CCU4_AGRME</name>
<dbReference type="InterPro" id="IPR051172">
    <property type="entry name" value="Chlamydia_OmcB"/>
</dbReference>
<feature type="domain" description="DUF7507" evidence="5">
    <location>
        <begin position="466"/>
        <end position="569"/>
    </location>
</feature>
<reference evidence="6" key="1">
    <citation type="journal article" date="2014" name="Int. J. Syst. Evol. Microbiol.">
        <title>Complete genome sequence of Corynebacterium casei LMG S-19264T (=DSM 44701T), isolated from a smear-ripened cheese.</title>
        <authorList>
            <consortium name="US DOE Joint Genome Institute (JGI-PGF)"/>
            <person name="Walter F."/>
            <person name="Albersmeier A."/>
            <person name="Kalinowski J."/>
            <person name="Ruckert C."/>
        </authorList>
    </citation>
    <scope>NUCLEOTIDE SEQUENCE</scope>
    <source>
        <strain evidence="6">JCM 3346</strain>
    </source>
</reference>
<organism evidence="6 7">
    <name type="scientific">Agromyces mediolanus</name>
    <name type="common">Corynebacterium mediolanum</name>
    <dbReference type="NCBI Taxonomy" id="41986"/>
    <lineage>
        <taxon>Bacteria</taxon>
        <taxon>Bacillati</taxon>
        <taxon>Actinomycetota</taxon>
        <taxon>Actinomycetes</taxon>
        <taxon>Micrococcales</taxon>
        <taxon>Microbacteriaceae</taxon>
        <taxon>Agromyces</taxon>
    </lineage>
</organism>
<comment type="caution">
    <text evidence="6">The sequence shown here is derived from an EMBL/GenBank/DDBJ whole genome shotgun (WGS) entry which is preliminary data.</text>
</comment>
<feature type="compositionally biased region" description="Low complexity" evidence="1">
    <location>
        <begin position="167"/>
        <end position="176"/>
    </location>
</feature>
<evidence type="ECO:0008006" key="8">
    <source>
        <dbReference type="Google" id="ProtNLM"/>
    </source>
</evidence>
<dbReference type="RefSeq" id="WP_189083934.1">
    <property type="nucleotide sequence ID" value="NZ_BMRJ01000001.1"/>
</dbReference>
<gene>
    <name evidence="6" type="ORF">GCM10010196_07420</name>
</gene>
<dbReference type="PANTHER" id="PTHR34819">
    <property type="entry name" value="LARGE CYSTEINE-RICH PERIPLASMIC PROTEIN OMCB"/>
    <property type="match status" value="1"/>
</dbReference>
<dbReference type="EMBL" id="BMRJ01000001">
    <property type="protein sequence ID" value="GGR17165.1"/>
    <property type="molecule type" value="Genomic_DNA"/>
</dbReference>
<feature type="domain" description="DUF11" evidence="4">
    <location>
        <begin position="328"/>
        <end position="462"/>
    </location>
</feature>
<feature type="region of interest" description="Disordered" evidence="1">
    <location>
        <begin position="152"/>
        <end position="254"/>
    </location>
</feature>
<dbReference type="InterPro" id="IPR055354">
    <property type="entry name" value="DUF7507"/>
</dbReference>
<feature type="signal peptide" evidence="3">
    <location>
        <begin position="1"/>
        <end position="21"/>
    </location>
</feature>
<keyword evidence="2" id="KW-0472">Membrane</keyword>
<feature type="compositionally biased region" description="Gly residues" evidence="1">
    <location>
        <begin position="199"/>
        <end position="212"/>
    </location>
</feature>
<dbReference type="AlphaFoldDB" id="A0A918CCU4"/>
<dbReference type="InterPro" id="IPR001434">
    <property type="entry name" value="OmcB-like_DUF11"/>
</dbReference>
<dbReference type="NCBIfam" id="TIGR01451">
    <property type="entry name" value="B_ant_repeat"/>
    <property type="match status" value="1"/>
</dbReference>
<dbReference type="Pfam" id="PF01345">
    <property type="entry name" value="DUF11"/>
    <property type="match status" value="1"/>
</dbReference>
<sequence length="626" mass="58927">MAGAAAVALLAPALSATAAFASPAPDAEPTTISAAGAFSQTVPDGVCSVRVTVAGAPGGMAIIAGGGGPGGSVSPNGAGGAITATLAVGAGSVLTGTVGGAGADGGTGGAPGGGESGTGQHRGGGGGGYSELSAGGALLLLAGGGGGTGGGHTAEFGQGGDGGSELGAGVAVAGGTVFPGGDGMQGQDTGVGETPATAPGGGAGGSAVGGAAGTNPRSQTDAELPGFDWNGKPGSERQGGAGGDDNSADTGGAGGGGYFGGGGGAATDGDVGSGGASFVGGGGGGGSSFAADSALIGSGSVALATNRDSDGEALAGHVTFDWVMCEYDLAVTKAVVGDAVFEDGATVRYAVTVTNAGPDDMAIGDTVSLVDELATGGTLISVDGLGASVPAVGEEIPADGIQAYDLVDLGIPDAPAAQRGLPAGATVEFVYETTVTGTEDVTNIVTVTDRGDQSNNRAEATVVPAAPSLALTKSADTERATKVGQQITYTFVVTNTGNIEVRDVAIEEQEFDGAGTLPQPSCEDTVLAAGDRTTCTSVYTVVAADLTGGALRNTAIASGTTPLGAAVESAESAAELLTVKPQLPAKAALADTGVDEGLGLIAGGAALLLLLGLGLLVIRRFSPKSS</sequence>
<dbReference type="InterPro" id="IPR047589">
    <property type="entry name" value="DUF11_rpt"/>
</dbReference>
<dbReference type="Pfam" id="PF24346">
    <property type="entry name" value="DUF7507"/>
    <property type="match status" value="1"/>
</dbReference>
<protein>
    <recommendedName>
        <fullName evidence="8">DUF11 domain-containing protein</fullName>
    </recommendedName>
</protein>
<evidence type="ECO:0000256" key="1">
    <source>
        <dbReference type="SAM" id="MobiDB-lite"/>
    </source>
</evidence>
<feature type="region of interest" description="Disordered" evidence="1">
    <location>
        <begin position="104"/>
        <end position="129"/>
    </location>
</feature>
<keyword evidence="7" id="KW-1185">Reference proteome</keyword>
<evidence type="ECO:0000313" key="7">
    <source>
        <dbReference type="Proteomes" id="UP000610303"/>
    </source>
</evidence>
<dbReference type="Proteomes" id="UP000610303">
    <property type="component" value="Unassembled WGS sequence"/>
</dbReference>
<evidence type="ECO:0000256" key="2">
    <source>
        <dbReference type="SAM" id="Phobius"/>
    </source>
</evidence>
<feature type="transmembrane region" description="Helical" evidence="2">
    <location>
        <begin position="598"/>
        <end position="618"/>
    </location>
</feature>
<reference evidence="6" key="2">
    <citation type="submission" date="2020-09" db="EMBL/GenBank/DDBJ databases">
        <authorList>
            <person name="Sun Q."/>
            <person name="Ohkuma M."/>
        </authorList>
    </citation>
    <scope>NUCLEOTIDE SEQUENCE</scope>
    <source>
        <strain evidence="6">JCM 3346</strain>
    </source>
</reference>